<keyword evidence="2" id="KW-1185">Reference proteome</keyword>
<organism evidence="1 2">
    <name type="scientific">Prunus persica</name>
    <name type="common">Peach</name>
    <name type="synonym">Amygdalus persica</name>
    <dbReference type="NCBI Taxonomy" id="3760"/>
    <lineage>
        <taxon>Eukaryota</taxon>
        <taxon>Viridiplantae</taxon>
        <taxon>Streptophyta</taxon>
        <taxon>Embryophyta</taxon>
        <taxon>Tracheophyta</taxon>
        <taxon>Spermatophyta</taxon>
        <taxon>Magnoliopsida</taxon>
        <taxon>eudicotyledons</taxon>
        <taxon>Gunneridae</taxon>
        <taxon>Pentapetalae</taxon>
        <taxon>rosids</taxon>
        <taxon>fabids</taxon>
        <taxon>Rosales</taxon>
        <taxon>Rosaceae</taxon>
        <taxon>Amygdaloideae</taxon>
        <taxon>Amygdaleae</taxon>
        <taxon>Prunus</taxon>
    </lineage>
</organism>
<accession>M5X1B2</accession>
<reference evidence="1 2" key="1">
    <citation type="journal article" date="2013" name="Nat. Genet.">
        <title>The high-quality draft genome of peach (Prunus persica) identifies unique patterns of genetic diversity, domestication and genome evolution.</title>
        <authorList>
            <consortium name="International Peach Genome Initiative"/>
            <person name="Verde I."/>
            <person name="Abbott A.G."/>
            <person name="Scalabrin S."/>
            <person name="Jung S."/>
            <person name="Shu S."/>
            <person name="Marroni F."/>
            <person name="Zhebentyayeva T."/>
            <person name="Dettori M.T."/>
            <person name="Grimwood J."/>
            <person name="Cattonaro F."/>
            <person name="Zuccolo A."/>
            <person name="Rossini L."/>
            <person name="Jenkins J."/>
            <person name="Vendramin E."/>
            <person name="Meisel L.A."/>
            <person name="Decroocq V."/>
            <person name="Sosinski B."/>
            <person name="Prochnik S."/>
            <person name="Mitros T."/>
            <person name="Policriti A."/>
            <person name="Cipriani G."/>
            <person name="Dondini L."/>
            <person name="Ficklin S."/>
            <person name="Goodstein D.M."/>
            <person name="Xuan P."/>
            <person name="Del Fabbro C."/>
            <person name="Aramini V."/>
            <person name="Copetti D."/>
            <person name="Gonzalez S."/>
            <person name="Horner D.S."/>
            <person name="Falchi R."/>
            <person name="Lucas S."/>
            <person name="Mica E."/>
            <person name="Maldonado J."/>
            <person name="Lazzari B."/>
            <person name="Bielenberg D."/>
            <person name="Pirona R."/>
            <person name="Miculan M."/>
            <person name="Barakat A."/>
            <person name="Testolin R."/>
            <person name="Stella A."/>
            <person name="Tartarini S."/>
            <person name="Tonutti P."/>
            <person name="Arus P."/>
            <person name="Orellana A."/>
            <person name="Wells C."/>
            <person name="Main D."/>
            <person name="Vizzotto G."/>
            <person name="Silva H."/>
            <person name="Salamini F."/>
            <person name="Schmutz J."/>
            <person name="Morgante M."/>
            <person name="Rokhsar D.S."/>
        </authorList>
    </citation>
    <scope>NUCLEOTIDE SEQUENCE [LARGE SCALE GENOMIC DNA]</scope>
    <source>
        <strain evidence="2">cv. Nemared</strain>
    </source>
</reference>
<dbReference type="HOGENOM" id="CLU_2835998_0_0_1"/>
<dbReference type="EMBL" id="CM007652">
    <property type="protein sequence ID" value="ONI24389.1"/>
    <property type="molecule type" value="Genomic_DNA"/>
</dbReference>
<proteinExistence type="predicted"/>
<dbReference type="Proteomes" id="UP000006882">
    <property type="component" value="Chromosome G2"/>
</dbReference>
<evidence type="ECO:0000313" key="2">
    <source>
        <dbReference type="Proteomes" id="UP000006882"/>
    </source>
</evidence>
<dbReference type="AlphaFoldDB" id="M5X1B2"/>
<name>M5X1B2_PRUPE</name>
<evidence type="ECO:0000313" key="1">
    <source>
        <dbReference type="EMBL" id="ONI24389.1"/>
    </source>
</evidence>
<dbReference type="Gramene" id="ONI24389">
    <property type="protein sequence ID" value="ONI24389"/>
    <property type="gene ID" value="PRUPE_2G237900"/>
</dbReference>
<gene>
    <name evidence="1" type="ORF">PRUPE_2G237900</name>
</gene>
<sequence>MHFSLRQSNKHQFKRLYLIKVLNVNHWNSAWRAKGPKKNKNKGEKCYHIGFLERQSKEPNRFNKEK</sequence>
<protein>
    <submittedName>
        <fullName evidence="1">Uncharacterized protein</fullName>
    </submittedName>
</protein>